<dbReference type="AlphaFoldDB" id="A0A8R7NW86"/>
<name>A0A8R7NW86_TRIUA</name>
<evidence type="ECO:0000313" key="2">
    <source>
        <dbReference type="EnsemblPlants" id="TuG1812G0100000799.01.T02.cds408010"/>
    </source>
</evidence>
<dbReference type="Proteomes" id="UP000015106">
    <property type="component" value="Chromosome 1"/>
</dbReference>
<evidence type="ECO:0000313" key="3">
    <source>
        <dbReference type="Proteomes" id="UP000015106"/>
    </source>
</evidence>
<keyword evidence="3" id="KW-1185">Reference proteome</keyword>
<reference evidence="3" key="1">
    <citation type="journal article" date="2013" name="Nature">
        <title>Draft genome of the wheat A-genome progenitor Triticum urartu.</title>
        <authorList>
            <person name="Ling H.Q."/>
            <person name="Zhao S."/>
            <person name="Liu D."/>
            <person name="Wang J."/>
            <person name="Sun H."/>
            <person name="Zhang C."/>
            <person name="Fan H."/>
            <person name="Li D."/>
            <person name="Dong L."/>
            <person name="Tao Y."/>
            <person name="Gao C."/>
            <person name="Wu H."/>
            <person name="Li Y."/>
            <person name="Cui Y."/>
            <person name="Guo X."/>
            <person name="Zheng S."/>
            <person name="Wang B."/>
            <person name="Yu K."/>
            <person name="Liang Q."/>
            <person name="Yang W."/>
            <person name="Lou X."/>
            <person name="Chen J."/>
            <person name="Feng M."/>
            <person name="Jian J."/>
            <person name="Zhang X."/>
            <person name="Luo G."/>
            <person name="Jiang Y."/>
            <person name="Liu J."/>
            <person name="Wang Z."/>
            <person name="Sha Y."/>
            <person name="Zhang B."/>
            <person name="Wu H."/>
            <person name="Tang D."/>
            <person name="Shen Q."/>
            <person name="Xue P."/>
            <person name="Zou S."/>
            <person name="Wang X."/>
            <person name="Liu X."/>
            <person name="Wang F."/>
            <person name="Yang Y."/>
            <person name="An X."/>
            <person name="Dong Z."/>
            <person name="Zhang K."/>
            <person name="Zhang X."/>
            <person name="Luo M.C."/>
            <person name="Dvorak J."/>
            <person name="Tong Y."/>
            <person name="Wang J."/>
            <person name="Yang H."/>
            <person name="Li Z."/>
            <person name="Wang D."/>
            <person name="Zhang A."/>
            <person name="Wang J."/>
        </authorList>
    </citation>
    <scope>NUCLEOTIDE SEQUENCE</scope>
    <source>
        <strain evidence="3">cv. G1812</strain>
    </source>
</reference>
<dbReference type="Gramene" id="TuG1812G0100000799.01.T02">
    <property type="protein sequence ID" value="TuG1812G0100000799.01.T02.cds408010"/>
    <property type="gene ID" value="TuG1812G0100000799.01"/>
</dbReference>
<reference evidence="2" key="3">
    <citation type="submission" date="2022-06" db="UniProtKB">
        <authorList>
            <consortium name="EnsemblPlants"/>
        </authorList>
    </citation>
    <scope>IDENTIFICATION</scope>
</reference>
<proteinExistence type="predicted"/>
<accession>A0A8R7NW86</accession>
<dbReference type="EnsemblPlants" id="TuG1812G0100000799.01.T02">
    <property type="protein sequence ID" value="TuG1812G0100000799.01.T02.cds408010"/>
    <property type="gene ID" value="TuG1812G0100000799.01"/>
</dbReference>
<evidence type="ECO:0000256" key="1">
    <source>
        <dbReference type="SAM" id="MobiDB-lite"/>
    </source>
</evidence>
<reference evidence="2" key="2">
    <citation type="submission" date="2018-03" db="EMBL/GenBank/DDBJ databases">
        <title>The Triticum urartu genome reveals the dynamic nature of wheat genome evolution.</title>
        <authorList>
            <person name="Ling H."/>
            <person name="Ma B."/>
            <person name="Shi X."/>
            <person name="Liu H."/>
            <person name="Dong L."/>
            <person name="Sun H."/>
            <person name="Cao Y."/>
            <person name="Gao Q."/>
            <person name="Zheng S."/>
            <person name="Li Y."/>
            <person name="Yu Y."/>
            <person name="Du H."/>
            <person name="Qi M."/>
            <person name="Li Y."/>
            <person name="Yu H."/>
            <person name="Cui Y."/>
            <person name="Wang N."/>
            <person name="Chen C."/>
            <person name="Wu H."/>
            <person name="Zhao Y."/>
            <person name="Zhang J."/>
            <person name="Li Y."/>
            <person name="Zhou W."/>
            <person name="Zhang B."/>
            <person name="Hu W."/>
            <person name="Eijk M."/>
            <person name="Tang J."/>
            <person name="Witsenboer H."/>
            <person name="Zhao S."/>
            <person name="Li Z."/>
            <person name="Zhang A."/>
            <person name="Wang D."/>
            <person name="Liang C."/>
        </authorList>
    </citation>
    <scope>NUCLEOTIDE SEQUENCE [LARGE SCALE GENOMIC DNA]</scope>
    <source>
        <strain evidence="2">cv. G1812</strain>
    </source>
</reference>
<protein>
    <submittedName>
        <fullName evidence="2">Uncharacterized protein</fullName>
    </submittedName>
</protein>
<organism evidence="2 3">
    <name type="scientific">Triticum urartu</name>
    <name type="common">Red wild einkorn</name>
    <name type="synonym">Crithodium urartu</name>
    <dbReference type="NCBI Taxonomy" id="4572"/>
    <lineage>
        <taxon>Eukaryota</taxon>
        <taxon>Viridiplantae</taxon>
        <taxon>Streptophyta</taxon>
        <taxon>Embryophyta</taxon>
        <taxon>Tracheophyta</taxon>
        <taxon>Spermatophyta</taxon>
        <taxon>Magnoliopsida</taxon>
        <taxon>Liliopsida</taxon>
        <taxon>Poales</taxon>
        <taxon>Poaceae</taxon>
        <taxon>BOP clade</taxon>
        <taxon>Pooideae</taxon>
        <taxon>Triticodae</taxon>
        <taxon>Triticeae</taxon>
        <taxon>Triticinae</taxon>
        <taxon>Triticum</taxon>
    </lineage>
</organism>
<sequence>MPPERLSPAATSPATVGAAGGRGRGHHVQRRCSGTMRSSNKWKKRRHSLTTSFVESSSALIRARRRPFPHWLFLLHLDVSHFPGATLVEIMGTFTAATHPGILLRTGANVTARLLSRPPQLLHAGPEGSIYTHCFSFHICSLRLFAKLMLMKS</sequence>
<feature type="region of interest" description="Disordered" evidence="1">
    <location>
        <begin position="1"/>
        <end position="43"/>
    </location>
</feature>